<sequence length="283" mass="32022">MRRIKHNPITRLVRRIWRSFTHGYNFLGAFITIFTFVSISIFVYDLVKNPELSWSEKIKRAASLSLLESVKEKTTETVRVVEANENSINCSDLNSGWLSGSGLIFDDRKIKLRPERTAGAAFLKDPISTFFNFELNFRSVMESGVNVNISFYNSQGELRYAVGDGDFKTVRYMFIDNAGYVRVMEVLKLDTPIDNSDSIGLKISTVEKVDSRLAVATLTYKDSLGKIRTSDLENLIIPKSQQLYLNVGLGINASLEPHNVDNVYMEVQNCSIKEIPPSELLNI</sequence>
<organism evidence="2 3">
    <name type="scientific">Candidatus Spechtbacteria bacterium RIFCSPLOWO2_01_FULL_43_12</name>
    <dbReference type="NCBI Taxonomy" id="1802162"/>
    <lineage>
        <taxon>Bacteria</taxon>
        <taxon>Candidatus Spechtiibacteriota</taxon>
    </lineage>
</organism>
<feature type="transmembrane region" description="Helical" evidence="1">
    <location>
        <begin position="21"/>
        <end position="44"/>
    </location>
</feature>
<dbReference type="AlphaFoldDB" id="A0A1G2HFW9"/>
<dbReference type="EMBL" id="MHOH01000005">
    <property type="protein sequence ID" value="OGZ61160.1"/>
    <property type="molecule type" value="Genomic_DNA"/>
</dbReference>
<evidence type="ECO:0000256" key="1">
    <source>
        <dbReference type="SAM" id="Phobius"/>
    </source>
</evidence>
<name>A0A1G2HFW9_9BACT</name>
<accession>A0A1G2HFW9</accession>
<reference evidence="2 3" key="1">
    <citation type="journal article" date="2016" name="Nat. Commun.">
        <title>Thousands of microbial genomes shed light on interconnected biogeochemical processes in an aquifer system.</title>
        <authorList>
            <person name="Anantharaman K."/>
            <person name="Brown C.T."/>
            <person name="Hug L.A."/>
            <person name="Sharon I."/>
            <person name="Castelle C.J."/>
            <person name="Probst A.J."/>
            <person name="Thomas B.C."/>
            <person name="Singh A."/>
            <person name="Wilkins M.J."/>
            <person name="Karaoz U."/>
            <person name="Brodie E.L."/>
            <person name="Williams K.H."/>
            <person name="Hubbard S.S."/>
            <person name="Banfield J.F."/>
        </authorList>
    </citation>
    <scope>NUCLEOTIDE SEQUENCE [LARGE SCALE GENOMIC DNA]</scope>
</reference>
<evidence type="ECO:0000313" key="2">
    <source>
        <dbReference type="EMBL" id="OGZ61160.1"/>
    </source>
</evidence>
<gene>
    <name evidence="2" type="ORF">A2919_00975</name>
</gene>
<comment type="caution">
    <text evidence="2">The sequence shown here is derived from an EMBL/GenBank/DDBJ whole genome shotgun (WGS) entry which is preliminary data.</text>
</comment>
<protein>
    <submittedName>
        <fullName evidence="2">Uncharacterized protein</fullName>
    </submittedName>
</protein>
<evidence type="ECO:0000313" key="3">
    <source>
        <dbReference type="Proteomes" id="UP000178835"/>
    </source>
</evidence>
<keyword evidence="1" id="KW-0472">Membrane</keyword>
<keyword evidence="1" id="KW-1133">Transmembrane helix</keyword>
<dbReference type="Proteomes" id="UP000178835">
    <property type="component" value="Unassembled WGS sequence"/>
</dbReference>
<keyword evidence="1" id="KW-0812">Transmembrane</keyword>
<proteinExistence type="predicted"/>